<dbReference type="InterPro" id="IPR011335">
    <property type="entry name" value="Restrct_endonuc-II-like"/>
</dbReference>
<gene>
    <name evidence="1" type="ORF">AUP69_12110</name>
</gene>
<organism evidence="1 2">
    <name type="scientific">Corynebacterium glutamicum</name>
    <name type="common">Brevibacterium saccharolyticum</name>
    <dbReference type="NCBI Taxonomy" id="1718"/>
    <lineage>
        <taxon>Bacteria</taxon>
        <taxon>Bacillati</taxon>
        <taxon>Actinomycetota</taxon>
        <taxon>Actinomycetes</taxon>
        <taxon>Mycobacteriales</taxon>
        <taxon>Corynebacteriaceae</taxon>
        <taxon>Corynebacterium</taxon>
    </lineage>
</organism>
<accession>A0AB36I9R0</accession>
<proteinExistence type="predicted"/>
<dbReference type="EMBL" id="LOQT01000026">
    <property type="protein sequence ID" value="OKX78167.1"/>
    <property type="molecule type" value="Genomic_DNA"/>
</dbReference>
<reference evidence="1 2" key="1">
    <citation type="submission" date="2015-12" db="EMBL/GenBank/DDBJ databases">
        <title>Genome sequence of Corynebacterium AS 1.542.</title>
        <authorList>
            <person name="Yang J."/>
            <person name="Yang S."/>
        </authorList>
    </citation>
    <scope>NUCLEOTIDE SEQUENCE [LARGE SCALE GENOMIC DNA]</scope>
    <source>
        <strain evidence="1 2">AS 1.542</strain>
    </source>
</reference>
<dbReference type="Proteomes" id="UP000186091">
    <property type="component" value="Unassembled WGS sequence"/>
</dbReference>
<dbReference type="RefSeq" id="WP_003855479.1">
    <property type="nucleotide sequence ID" value="NZ_JAAOYN010000001.1"/>
</dbReference>
<dbReference type="Gene3D" id="3.40.960.10">
    <property type="entry name" value="VSR Endonuclease"/>
    <property type="match status" value="1"/>
</dbReference>
<evidence type="ECO:0000313" key="1">
    <source>
        <dbReference type="EMBL" id="OKX78167.1"/>
    </source>
</evidence>
<sequence length="281" mass="32569">MKPVTYSELSDQMTRRQFHQKYSRVVGSIYIDKKFVDDPIAIVDALLRRFPEGVIRGFAGLHLRGFKLLDEGWVPEISIPQNSSNVATVIGKAIRRKAPEVYFVKDRRTVSVQQAIKDVLVKMEFEQQIALLDFLVRQNPRLYAILEESREFKGTLEWVSHFAESRPESILRVRIRQAGILGFEPQVGVSVGGHMRFVDLGNAELQVGLEYLGAVHFDNAEKRAQDSDRQNELRAVGWVLIEVTWRDLKEHARWLDLVKKLKFQIREAEKLRNARLPFRPY</sequence>
<dbReference type="AlphaFoldDB" id="A0AB36I9R0"/>
<evidence type="ECO:0000313" key="2">
    <source>
        <dbReference type="Proteomes" id="UP000186091"/>
    </source>
</evidence>
<evidence type="ECO:0008006" key="3">
    <source>
        <dbReference type="Google" id="ProtNLM"/>
    </source>
</evidence>
<dbReference type="SUPFAM" id="SSF52980">
    <property type="entry name" value="Restriction endonuclease-like"/>
    <property type="match status" value="1"/>
</dbReference>
<name>A0AB36I9R0_CORGT</name>
<protein>
    <recommendedName>
        <fullName evidence="3">DUF559 domain-containing protein</fullName>
    </recommendedName>
</protein>
<comment type="caution">
    <text evidence="1">The sequence shown here is derived from an EMBL/GenBank/DDBJ whole genome shotgun (WGS) entry which is preliminary data.</text>
</comment>